<name>A0A7Y9F255_9ACTN</name>
<dbReference type="GO" id="GO:0005886">
    <property type="term" value="C:plasma membrane"/>
    <property type="evidence" value="ECO:0007669"/>
    <property type="project" value="UniProtKB-SubCell"/>
</dbReference>
<dbReference type="AlphaFoldDB" id="A0A7Y9F255"/>
<dbReference type="Proteomes" id="UP000516957">
    <property type="component" value="Unassembled WGS sequence"/>
</dbReference>
<dbReference type="Pfam" id="PF12679">
    <property type="entry name" value="ABC2_membrane_2"/>
    <property type="match status" value="1"/>
</dbReference>
<feature type="transmembrane region" description="Helical" evidence="1">
    <location>
        <begin position="197"/>
        <end position="217"/>
    </location>
</feature>
<feature type="transmembrane region" description="Helical" evidence="1">
    <location>
        <begin position="131"/>
        <end position="157"/>
    </location>
</feature>
<dbReference type="RefSeq" id="WP_179615889.1">
    <property type="nucleotide sequence ID" value="NZ_CP059163.1"/>
</dbReference>
<keyword evidence="3" id="KW-1185">Reference proteome</keyword>
<keyword evidence="1" id="KW-0472">Membrane</keyword>
<evidence type="ECO:0000256" key="1">
    <source>
        <dbReference type="SAM" id="Phobius"/>
    </source>
</evidence>
<evidence type="ECO:0000313" key="2">
    <source>
        <dbReference type="EMBL" id="NYD58243.1"/>
    </source>
</evidence>
<protein>
    <submittedName>
        <fullName evidence="2">ABC-type transport system involved in multi-copper enzyme maturation permease subunit</fullName>
    </submittedName>
</protein>
<keyword evidence="1" id="KW-1133">Transmembrane helix</keyword>
<keyword evidence="1" id="KW-0812">Transmembrane</keyword>
<accession>A0A7Y9F255</accession>
<reference evidence="2 3" key="1">
    <citation type="submission" date="2020-07" db="EMBL/GenBank/DDBJ databases">
        <title>Sequencing the genomes of 1000 actinobacteria strains.</title>
        <authorList>
            <person name="Klenk H.-P."/>
        </authorList>
    </citation>
    <scope>NUCLEOTIDE SEQUENCE [LARGE SCALE GENOMIC DNA]</scope>
    <source>
        <strain evidence="2 3">DSM 18965</strain>
    </source>
</reference>
<feature type="transmembrane region" description="Helical" evidence="1">
    <location>
        <begin position="75"/>
        <end position="98"/>
    </location>
</feature>
<comment type="caution">
    <text evidence="2">The sequence shown here is derived from an EMBL/GenBank/DDBJ whole genome shotgun (WGS) entry which is preliminary data.</text>
</comment>
<dbReference type="GO" id="GO:0140359">
    <property type="term" value="F:ABC-type transporter activity"/>
    <property type="evidence" value="ECO:0007669"/>
    <property type="project" value="InterPro"/>
</dbReference>
<sequence length="276" mass="29045">MSTPTLTTPGTVPDRSATAYAARPAPPPIPFARLLEVELRKMFDTRSGAWLMIGVGVLSVLASGAVVLWAPDEAITYAAFAQAVGFPMAVLLPVIAILSVTSEWSQRSGLTTFTLVPHRGRVIAAKAVDSVVVAVGGMLVAAGVGVLGNLLGSALAGTPTVWDVTLADFAAIVLANVLGVLIGFMLGVVLRSSSAALVGYLVYVYVFTGLTFALAQAQQWFADLQPWVDFNYTQGSLFEGFPETAQAWAQLGATSLLWLVLPLAVGLWRVARVEVK</sequence>
<feature type="transmembrane region" description="Helical" evidence="1">
    <location>
        <begin position="247"/>
        <end position="268"/>
    </location>
</feature>
<feature type="transmembrane region" description="Helical" evidence="1">
    <location>
        <begin position="49"/>
        <end position="69"/>
    </location>
</feature>
<organism evidence="2 3">
    <name type="scientific">Nocardioides marinisabuli</name>
    <dbReference type="NCBI Taxonomy" id="419476"/>
    <lineage>
        <taxon>Bacteria</taxon>
        <taxon>Bacillati</taxon>
        <taxon>Actinomycetota</taxon>
        <taxon>Actinomycetes</taxon>
        <taxon>Propionibacteriales</taxon>
        <taxon>Nocardioidaceae</taxon>
        <taxon>Nocardioides</taxon>
    </lineage>
</organism>
<evidence type="ECO:0000313" key="3">
    <source>
        <dbReference type="Proteomes" id="UP000516957"/>
    </source>
</evidence>
<proteinExistence type="predicted"/>
<dbReference type="EMBL" id="JACCBE010000001">
    <property type="protein sequence ID" value="NYD58243.1"/>
    <property type="molecule type" value="Genomic_DNA"/>
</dbReference>
<gene>
    <name evidence="2" type="ORF">BKA08_002481</name>
</gene>
<feature type="transmembrane region" description="Helical" evidence="1">
    <location>
        <begin position="169"/>
        <end position="190"/>
    </location>
</feature>